<evidence type="ECO:0000313" key="2">
    <source>
        <dbReference type="Proteomes" id="UP000231553"/>
    </source>
</evidence>
<evidence type="ECO:0008006" key="3">
    <source>
        <dbReference type="Google" id="ProtNLM"/>
    </source>
</evidence>
<evidence type="ECO:0000313" key="1">
    <source>
        <dbReference type="EMBL" id="PJE35606.1"/>
    </source>
</evidence>
<dbReference type="InterPro" id="IPR029058">
    <property type="entry name" value="AB_hydrolase_fold"/>
</dbReference>
<keyword evidence="2" id="KW-1185">Reference proteome</keyword>
<dbReference type="AlphaFoldDB" id="A0A2M8IYJ3"/>
<dbReference type="SUPFAM" id="SSF53474">
    <property type="entry name" value="alpha/beta-Hydrolases"/>
    <property type="match status" value="1"/>
</dbReference>
<dbReference type="Pfam" id="PF05990">
    <property type="entry name" value="DUF900"/>
    <property type="match status" value="1"/>
</dbReference>
<protein>
    <recommendedName>
        <fullName evidence="3">AB hydrolase-1 domain-containing protein</fullName>
    </recommendedName>
</protein>
<name>A0A2M8IYJ3_9RHOB</name>
<proteinExistence type="predicted"/>
<dbReference type="Proteomes" id="UP000231553">
    <property type="component" value="Unassembled WGS sequence"/>
</dbReference>
<dbReference type="OrthoDB" id="7303283at2"/>
<comment type="caution">
    <text evidence="1">The sequence shown here is derived from an EMBL/GenBank/DDBJ whole genome shotgun (WGS) entry which is preliminary data.</text>
</comment>
<sequence length="310" mass="34085">MPVIRINADGDRPRMHSGTAPVAQALHRDPGDGPVIVMIHGWKYKPHLPAHCPHQHLFAFSPKDMPWRAPSWPRQMGFGTGHADEGLAIAFGWNARGAPWAAQASAVAAGRALAEVLNLLHRRWPQRPVHIMGHSMGVELALEALHHLPRGAVDRIISMTGASYRSRVEAALNTAAGRASEFYSITSRENDIVDFLFERLTPPPRSGDHSIGFGLEAPNAVTLQLDCPDTLDHLQAMGAAIGASQRRVCHWSAYTRPGVLRFYNALLRQPERWPLARIRAGLPESTAPRWSRLMAPPALPQLLPLPQKAS</sequence>
<dbReference type="InterPro" id="IPR010297">
    <property type="entry name" value="DUF900_hydrolase"/>
</dbReference>
<dbReference type="EMBL" id="PGTB01000081">
    <property type="protein sequence ID" value="PJE35606.1"/>
    <property type="molecule type" value="Genomic_DNA"/>
</dbReference>
<accession>A0A2M8IYJ3</accession>
<gene>
    <name evidence="1" type="ORF">CVM52_16265</name>
</gene>
<organism evidence="1 2">
    <name type="scientific">Pseudooceanicola lipolyticus</name>
    <dbReference type="NCBI Taxonomy" id="2029104"/>
    <lineage>
        <taxon>Bacteria</taxon>
        <taxon>Pseudomonadati</taxon>
        <taxon>Pseudomonadota</taxon>
        <taxon>Alphaproteobacteria</taxon>
        <taxon>Rhodobacterales</taxon>
        <taxon>Paracoccaceae</taxon>
        <taxon>Pseudooceanicola</taxon>
    </lineage>
</organism>
<dbReference type="RefSeq" id="WP_100163528.1">
    <property type="nucleotide sequence ID" value="NZ_PGTB01000081.1"/>
</dbReference>
<dbReference type="Gene3D" id="3.40.50.1820">
    <property type="entry name" value="alpha/beta hydrolase"/>
    <property type="match status" value="1"/>
</dbReference>
<reference evidence="1 2" key="1">
    <citation type="journal article" date="2018" name="Int. J. Syst. Evol. Microbiol.">
        <title>Pseudooceanicola lipolyticus sp. nov., a marine alphaproteobacterium, reclassification of Oceanicola flagellatus as Pseudooceanicola flagellatus comb. nov. and emended description of the genus Pseudooceanicola.</title>
        <authorList>
            <person name="Huang M.-M."/>
            <person name="Guo L.-L."/>
            <person name="Wu Y.-H."/>
            <person name="Lai Q.-L."/>
            <person name="Shao Z.-Z."/>
            <person name="Wang C.-S."/>
            <person name="Wu M."/>
            <person name="Xu X.-W."/>
        </authorList>
    </citation>
    <scope>NUCLEOTIDE SEQUENCE [LARGE SCALE GENOMIC DNA]</scope>
    <source>
        <strain evidence="1 2">157</strain>
    </source>
</reference>